<gene>
    <name evidence="1" type="ORF">PACLA_8A061987</name>
</gene>
<comment type="caution">
    <text evidence="1">The sequence shown here is derived from an EMBL/GenBank/DDBJ whole genome shotgun (WGS) entry which is preliminary data.</text>
</comment>
<organism evidence="1 2">
    <name type="scientific">Paramuricea clavata</name>
    <name type="common">Red gorgonian</name>
    <name type="synonym">Violescent sea-whip</name>
    <dbReference type="NCBI Taxonomy" id="317549"/>
    <lineage>
        <taxon>Eukaryota</taxon>
        <taxon>Metazoa</taxon>
        <taxon>Cnidaria</taxon>
        <taxon>Anthozoa</taxon>
        <taxon>Octocorallia</taxon>
        <taxon>Malacalcyonacea</taxon>
        <taxon>Plexauridae</taxon>
        <taxon>Paramuricea</taxon>
    </lineage>
</organism>
<evidence type="ECO:0000313" key="1">
    <source>
        <dbReference type="EMBL" id="CAB4017519.1"/>
    </source>
</evidence>
<dbReference type="EMBL" id="CACRXK020009581">
    <property type="protein sequence ID" value="CAB4017519.1"/>
    <property type="molecule type" value="Genomic_DNA"/>
</dbReference>
<dbReference type="Proteomes" id="UP001152795">
    <property type="component" value="Unassembled WGS sequence"/>
</dbReference>
<proteinExistence type="predicted"/>
<evidence type="ECO:0000313" key="2">
    <source>
        <dbReference type="Proteomes" id="UP001152795"/>
    </source>
</evidence>
<name>A0A7D9J066_PARCT</name>
<dbReference type="AlphaFoldDB" id="A0A7D9J066"/>
<reference evidence="1" key="1">
    <citation type="submission" date="2020-04" db="EMBL/GenBank/DDBJ databases">
        <authorList>
            <person name="Alioto T."/>
            <person name="Alioto T."/>
            <person name="Gomez Garrido J."/>
        </authorList>
    </citation>
    <scope>NUCLEOTIDE SEQUENCE</scope>
    <source>
        <strain evidence="1">A484AB</strain>
    </source>
</reference>
<sequence>MATSSSPIVQPMAPFDPDTEIGTNLAPKWKIWIDDFKTYLVATGITDKKRQRALLLYQVGSRVREIFRQLPDTAEDNDLDTAIIGDEQLLSGRHRTKRSEQAEVHVLHKNTRQPQSRNTSLCRNCGGEWPHENGNCPARGKECRRCAAFKQLGPIKLTKTRIKAYPFNATEPARMKAKFQTTIESWKKITVATIYVTEADGGCLLSANTAEELGLMTLHLNQVTTTKPTSKGAQKTLIGDKRIQRIVDNYSSVLQGQGKLQDKQIELIIDKTIKF</sequence>
<accession>A0A7D9J066</accession>
<keyword evidence="2" id="KW-1185">Reference proteome</keyword>
<protein>
    <submittedName>
        <fullName evidence="1">Uncharacterized protein</fullName>
    </submittedName>
</protein>